<dbReference type="Proteomes" id="UP001054945">
    <property type="component" value="Unassembled WGS sequence"/>
</dbReference>
<dbReference type="AlphaFoldDB" id="A0AAV4SMW5"/>
<evidence type="ECO:0000313" key="2">
    <source>
        <dbReference type="Proteomes" id="UP001054945"/>
    </source>
</evidence>
<reference evidence="1 2" key="1">
    <citation type="submission" date="2021-06" db="EMBL/GenBank/DDBJ databases">
        <title>Caerostris extrusa draft genome.</title>
        <authorList>
            <person name="Kono N."/>
            <person name="Arakawa K."/>
        </authorList>
    </citation>
    <scope>NUCLEOTIDE SEQUENCE [LARGE SCALE GENOMIC DNA]</scope>
</reference>
<dbReference type="EMBL" id="BPLR01009954">
    <property type="protein sequence ID" value="GIY35728.1"/>
    <property type="molecule type" value="Genomic_DNA"/>
</dbReference>
<proteinExistence type="predicted"/>
<evidence type="ECO:0000313" key="1">
    <source>
        <dbReference type="EMBL" id="GIY35728.1"/>
    </source>
</evidence>
<name>A0AAV4SMW5_CAEEX</name>
<organism evidence="1 2">
    <name type="scientific">Caerostris extrusa</name>
    <name type="common">Bark spider</name>
    <name type="synonym">Caerostris bankana</name>
    <dbReference type="NCBI Taxonomy" id="172846"/>
    <lineage>
        <taxon>Eukaryota</taxon>
        <taxon>Metazoa</taxon>
        <taxon>Ecdysozoa</taxon>
        <taxon>Arthropoda</taxon>
        <taxon>Chelicerata</taxon>
        <taxon>Arachnida</taxon>
        <taxon>Araneae</taxon>
        <taxon>Araneomorphae</taxon>
        <taxon>Entelegynae</taxon>
        <taxon>Araneoidea</taxon>
        <taxon>Araneidae</taxon>
        <taxon>Caerostris</taxon>
    </lineage>
</organism>
<gene>
    <name evidence="1" type="ORF">CEXT_559531</name>
</gene>
<keyword evidence="2" id="KW-1185">Reference proteome</keyword>
<comment type="caution">
    <text evidence="1">The sequence shown here is derived from an EMBL/GenBank/DDBJ whole genome shotgun (WGS) entry which is preliminary data.</text>
</comment>
<accession>A0AAV4SMW5</accession>
<sequence>MDDRELVRFSDQAFMIEDLEKRNSHLATSVRSGTVGRAATRETMNNGPRLLSRVLPTATTLRRTLFTRDVNQLVAPTNEHRFLRRRYDVSSRPLGTSQK</sequence>
<protein>
    <submittedName>
        <fullName evidence="1">Uncharacterized protein</fullName>
    </submittedName>
</protein>